<keyword evidence="1" id="KW-1015">Disulfide bond</keyword>
<dbReference type="SUPFAM" id="SSF52833">
    <property type="entry name" value="Thioredoxin-like"/>
    <property type="match status" value="1"/>
</dbReference>
<organism evidence="4 5">
    <name type="scientific">Synechococcus phage ACG-2014g</name>
    <dbReference type="NCBI Taxonomy" id="1493512"/>
    <lineage>
        <taxon>Viruses</taxon>
        <taxon>Duplodnaviria</taxon>
        <taxon>Heunggongvirae</taxon>
        <taxon>Uroviricota</taxon>
        <taxon>Caudoviricetes</taxon>
        <taxon>Pantevenvirales</taxon>
        <taxon>Kyanoviridae</taxon>
        <taxon>Macariavirus</taxon>
        <taxon>Macariavirus tuscon14g</taxon>
    </lineage>
</organism>
<dbReference type="Pfam" id="PF00462">
    <property type="entry name" value="Glutaredoxin"/>
    <property type="match status" value="1"/>
</dbReference>
<feature type="domain" description="Glutaredoxin" evidence="3">
    <location>
        <begin position="5"/>
        <end position="55"/>
    </location>
</feature>
<dbReference type="PRINTS" id="PR00160">
    <property type="entry name" value="GLUTAREDOXIN"/>
</dbReference>
<evidence type="ECO:0000313" key="4">
    <source>
        <dbReference type="EMBL" id="AIX24550.1"/>
    </source>
</evidence>
<keyword evidence="5" id="KW-1185">Reference proteome</keyword>
<dbReference type="InterPro" id="IPR011767">
    <property type="entry name" value="GLR_AS"/>
</dbReference>
<dbReference type="GeneID" id="24171836"/>
<dbReference type="PROSITE" id="PS51354">
    <property type="entry name" value="GLUTAREDOXIN_2"/>
    <property type="match status" value="1"/>
</dbReference>
<name>A0A0E3FDJ8_9CAUD</name>
<dbReference type="InterPro" id="IPR036249">
    <property type="entry name" value="Thioredoxin-like_sf"/>
</dbReference>
<accession>A0A0E3FDJ8</accession>
<gene>
    <name evidence="4" type="ORF">Syn7803US105_206</name>
</gene>
<dbReference type="RefSeq" id="YP_009133766.1">
    <property type="nucleotide sequence ID" value="NC_026924.1"/>
</dbReference>
<evidence type="ECO:0000256" key="2">
    <source>
        <dbReference type="ARBA" id="ARBA00023284"/>
    </source>
</evidence>
<dbReference type="InterPro" id="IPR014025">
    <property type="entry name" value="Glutaredoxin_subgr"/>
</dbReference>
<sequence>MNFQIYTRSGCPYCTKVKQVLQGKNLSFSEMKLNTHFTREEFYQKFGAGSTFPQVLRGSAKLGGCTETVRYLRENNLI</sequence>
<reference evidence="4 5" key="1">
    <citation type="submission" date="2013-12" db="EMBL/GenBank/DDBJ databases">
        <title>Ecological redundancy of diverse viral populations within a natural community.</title>
        <authorList>
            <person name="Gregory A.C."/>
            <person name="LaButti K."/>
            <person name="Copeland A."/>
            <person name="Woyke T."/>
            <person name="Sullivan M.B."/>
        </authorList>
    </citation>
    <scope>NUCLEOTIDE SEQUENCE [LARGE SCALE GENOMIC DNA]</scope>
    <source>
        <strain evidence="4">Syn7803US105</strain>
    </source>
</reference>
<dbReference type="Gene3D" id="3.40.30.10">
    <property type="entry name" value="Glutaredoxin"/>
    <property type="match status" value="1"/>
</dbReference>
<dbReference type="KEGG" id="vg:24171836"/>
<dbReference type="PROSITE" id="PS00195">
    <property type="entry name" value="GLUTAREDOXIN_1"/>
    <property type="match status" value="1"/>
</dbReference>
<evidence type="ECO:0000256" key="1">
    <source>
        <dbReference type="ARBA" id="ARBA00023157"/>
    </source>
</evidence>
<keyword evidence="2" id="KW-0676">Redox-active center</keyword>
<evidence type="ECO:0000313" key="5">
    <source>
        <dbReference type="Proteomes" id="UP000033010"/>
    </source>
</evidence>
<evidence type="ECO:0000259" key="3">
    <source>
        <dbReference type="Pfam" id="PF00462"/>
    </source>
</evidence>
<dbReference type="InterPro" id="IPR002109">
    <property type="entry name" value="Glutaredoxin"/>
</dbReference>
<dbReference type="OrthoDB" id="25064at10239"/>
<dbReference type="EMBL" id="KJ019071">
    <property type="protein sequence ID" value="AIX24550.1"/>
    <property type="molecule type" value="Genomic_DNA"/>
</dbReference>
<dbReference type="Proteomes" id="UP000033010">
    <property type="component" value="Segment"/>
</dbReference>
<proteinExistence type="predicted"/>
<protein>
    <submittedName>
        <fullName evidence="4">Glutaredoxin</fullName>
    </submittedName>
</protein>